<evidence type="ECO:0000313" key="2">
    <source>
        <dbReference type="EMBL" id="KLL09939.1"/>
    </source>
</evidence>
<reference evidence="2 3" key="1">
    <citation type="submission" date="2014-12" db="EMBL/GenBank/DDBJ databases">
        <title>Frankia sp. BMG5.1 draft genome.</title>
        <authorList>
            <person name="Gtari M."/>
            <person name="Ghodhbane-Gtari F."/>
            <person name="Nouioui I."/>
            <person name="Ktari A."/>
            <person name="Hezbri K."/>
            <person name="Mimouni W."/>
            <person name="Sbissi I."/>
            <person name="Ayari A."/>
            <person name="Yamanaka T."/>
            <person name="Normand P."/>
            <person name="Tisa L.S."/>
            <person name="Boudabous A."/>
        </authorList>
    </citation>
    <scope>NUCLEOTIDE SEQUENCE [LARGE SCALE GENOMIC DNA]</scope>
    <source>
        <strain evidence="2 3">BMG5.1</strain>
    </source>
</reference>
<sequence length="169" mass="17188">MTSRRARSDAAHRSAASDPSEPSMPTTIRSTLIFSTSTGAAGSVCADIWPLLTMGDRSRTAVAPSDQGQVADEPVAGELRHGLQSAGLGEQMGGSRDDGKLILAPQQGPGLPVELEDEFVVTADDEQGRGAHGRQFRGGQVGPAAAGDDGGDVGTGLGRGPQRGGGGRR</sequence>
<feature type="region of interest" description="Disordered" evidence="1">
    <location>
        <begin position="60"/>
        <end position="110"/>
    </location>
</feature>
<accession>A0ABR5EZQ7</accession>
<dbReference type="EMBL" id="JWIO01000050">
    <property type="protein sequence ID" value="KLL09939.1"/>
    <property type="molecule type" value="Genomic_DNA"/>
</dbReference>
<comment type="caution">
    <text evidence="2">The sequence shown here is derived from an EMBL/GenBank/DDBJ whole genome shotgun (WGS) entry which is preliminary data.</text>
</comment>
<evidence type="ECO:0000313" key="3">
    <source>
        <dbReference type="Proteomes" id="UP000035425"/>
    </source>
</evidence>
<organism evidence="2 3">
    <name type="scientific">Protofrankia coriariae</name>
    <dbReference type="NCBI Taxonomy" id="1562887"/>
    <lineage>
        <taxon>Bacteria</taxon>
        <taxon>Bacillati</taxon>
        <taxon>Actinomycetota</taxon>
        <taxon>Actinomycetes</taxon>
        <taxon>Frankiales</taxon>
        <taxon>Frankiaceae</taxon>
        <taxon>Protofrankia</taxon>
    </lineage>
</organism>
<feature type="compositionally biased region" description="Basic and acidic residues" evidence="1">
    <location>
        <begin position="1"/>
        <end position="12"/>
    </location>
</feature>
<dbReference type="Proteomes" id="UP000035425">
    <property type="component" value="Unassembled WGS sequence"/>
</dbReference>
<feature type="region of interest" description="Disordered" evidence="1">
    <location>
        <begin position="1"/>
        <end position="27"/>
    </location>
</feature>
<evidence type="ECO:0000256" key="1">
    <source>
        <dbReference type="SAM" id="MobiDB-lite"/>
    </source>
</evidence>
<proteinExistence type="predicted"/>
<name>A0ABR5EZQ7_9ACTN</name>
<feature type="region of interest" description="Disordered" evidence="1">
    <location>
        <begin position="124"/>
        <end position="169"/>
    </location>
</feature>
<gene>
    <name evidence="2" type="ORF">FrCorBMG51_21455</name>
</gene>
<feature type="compositionally biased region" description="Gly residues" evidence="1">
    <location>
        <begin position="152"/>
        <end position="169"/>
    </location>
</feature>
<keyword evidence="3" id="KW-1185">Reference proteome</keyword>
<protein>
    <submittedName>
        <fullName evidence="2">Uncharacterized protein</fullName>
    </submittedName>
</protein>